<keyword evidence="5" id="KW-1185">Reference proteome</keyword>
<protein>
    <submittedName>
        <fullName evidence="3">Uncharacterized protein</fullName>
    </submittedName>
</protein>
<evidence type="ECO:0000313" key="5">
    <source>
        <dbReference type="Proteomes" id="UP000654075"/>
    </source>
</evidence>
<name>A0A813KQS0_POLGL</name>
<dbReference type="Proteomes" id="UP000626109">
    <property type="component" value="Unassembled WGS sequence"/>
</dbReference>
<feature type="compositionally biased region" description="Polar residues" evidence="1">
    <location>
        <begin position="45"/>
        <end position="55"/>
    </location>
</feature>
<feature type="compositionally biased region" description="Basic and acidic residues" evidence="1">
    <location>
        <begin position="242"/>
        <end position="257"/>
    </location>
</feature>
<gene>
    <name evidence="2" type="ORF">PGLA1383_LOCUS34560</name>
    <name evidence="3" type="ORF">PGLA2088_LOCUS37551</name>
</gene>
<evidence type="ECO:0000313" key="4">
    <source>
        <dbReference type="Proteomes" id="UP000626109"/>
    </source>
</evidence>
<dbReference type="EMBL" id="CAJNNW010032496">
    <property type="protein sequence ID" value="CAE8713474.1"/>
    <property type="molecule type" value="Genomic_DNA"/>
</dbReference>
<feature type="compositionally biased region" description="Basic and acidic residues" evidence="1">
    <location>
        <begin position="188"/>
        <end position="207"/>
    </location>
</feature>
<dbReference type="EMBL" id="CAJNNV010025995">
    <property type="protein sequence ID" value="CAE8616892.1"/>
    <property type="molecule type" value="Genomic_DNA"/>
</dbReference>
<dbReference type="AlphaFoldDB" id="A0A813KQS0"/>
<feature type="non-terminal residue" evidence="3">
    <location>
        <position position="257"/>
    </location>
</feature>
<dbReference type="Proteomes" id="UP000654075">
    <property type="component" value="Unassembled WGS sequence"/>
</dbReference>
<comment type="caution">
    <text evidence="3">The sequence shown here is derived from an EMBL/GenBank/DDBJ whole genome shotgun (WGS) entry which is preliminary data.</text>
</comment>
<sequence>MEKLRRSLGRARGVSLSVAAVSGFSNRSELLSSAVSEGVPASARPATTSLATQAQAPRVPTLERVVLEAPPPVVLAGAISRGFEASPLERAGSQGFEEAPLLFSAGSGFGAPPLEHAGSRGVGLARKATRGLESLQAPPATSATSEAGPPGPPEPPPPPRRKFSEGAKWGKVAKVLDAGGGARNFRTKLSDAKKALQEKLSAEERKKLRDAKHRGVHDAYRKSLAMSRSSAHRGIASAPADDGARTDDRPERSEALG</sequence>
<proteinExistence type="predicted"/>
<feature type="region of interest" description="Disordered" evidence="1">
    <location>
        <begin position="35"/>
        <end position="60"/>
    </location>
</feature>
<evidence type="ECO:0000313" key="3">
    <source>
        <dbReference type="EMBL" id="CAE8713474.1"/>
    </source>
</evidence>
<evidence type="ECO:0000313" key="2">
    <source>
        <dbReference type="EMBL" id="CAE8616892.1"/>
    </source>
</evidence>
<evidence type="ECO:0000256" key="1">
    <source>
        <dbReference type="SAM" id="MobiDB-lite"/>
    </source>
</evidence>
<reference evidence="3" key="1">
    <citation type="submission" date="2021-02" db="EMBL/GenBank/DDBJ databases">
        <authorList>
            <person name="Dougan E. K."/>
            <person name="Rhodes N."/>
            <person name="Thang M."/>
            <person name="Chan C."/>
        </authorList>
    </citation>
    <scope>NUCLEOTIDE SEQUENCE</scope>
</reference>
<accession>A0A813KQS0</accession>
<feature type="region of interest" description="Disordered" evidence="1">
    <location>
        <begin position="135"/>
        <end position="257"/>
    </location>
</feature>
<organism evidence="3 4">
    <name type="scientific">Polarella glacialis</name>
    <name type="common">Dinoflagellate</name>
    <dbReference type="NCBI Taxonomy" id="89957"/>
    <lineage>
        <taxon>Eukaryota</taxon>
        <taxon>Sar</taxon>
        <taxon>Alveolata</taxon>
        <taxon>Dinophyceae</taxon>
        <taxon>Suessiales</taxon>
        <taxon>Suessiaceae</taxon>
        <taxon>Polarella</taxon>
    </lineage>
</organism>
<feature type="compositionally biased region" description="Pro residues" evidence="1">
    <location>
        <begin position="149"/>
        <end position="158"/>
    </location>
</feature>